<accession>A0ABV1B4W3</accession>
<dbReference type="PANTHER" id="PTHR30572">
    <property type="entry name" value="MEMBRANE COMPONENT OF TRANSPORTER-RELATED"/>
    <property type="match status" value="1"/>
</dbReference>
<feature type="transmembrane region" description="Helical" evidence="7">
    <location>
        <begin position="253"/>
        <end position="276"/>
    </location>
</feature>
<feature type="transmembrane region" description="Helical" evidence="7">
    <location>
        <begin position="740"/>
        <end position="759"/>
    </location>
</feature>
<name>A0ABV1B4W3_9FIRM</name>
<keyword evidence="3 7" id="KW-0812">Transmembrane</keyword>
<dbReference type="InterPro" id="IPR025857">
    <property type="entry name" value="MacB_PCD"/>
</dbReference>
<evidence type="ECO:0000256" key="2">
    <source>
        <dbReference type="ARBA" id="ARBA00022475"/>
    </source>
</evidence>
<feature type="transmembrane region" description="Helical" evidence="7">
    <location>
        <begin position="425"/>
        <end position="446"/>
    </location>
</feature>
<feature type="transmembrane region" description="Helical" evidence="7">
    <location>
        <begin position="21"/>
        <end position="39"/>
    </location>
</feature>
<dbReference type="InterPro" id="IPR050250">
    <property type="entry name" value="Macrolide_Exporter_MacB"/>
</dbReference>
<dbReference type="Pfam" id="PF02687">
    <property type="entry name" value="FtsX"/>
    <property type="match status" value="2"/>
</dbReference>
<proteinExistence type="inferred from homology"/>
<dbReference type="EMBL" id="JBBMEK010000077">
    <property type="protein sequence ID" value="MEQ2364991.1"/>
    <property type="molecule type" value="Genomic_DNA"/>
</dbReference>
<dbReference type="RefSeq" id="WP_349084837.1">
    <property type="nucleotide sequence ID" value="NZ_JBBMEK010000077.1"/>
</dbReference>
<organism evidence="10 11">
    <name type="scientific">Coprococcus intestinihominis</name>
    <dbReference type="NCBI Taxonomy" id="3133154"/>
    <lineage>
        <taxon>Bacteria</taxon>
        <taxon>Bacillati</taxon>
        <taxon>Bacillota</taxon>
        <taxon>Clostridia</taxon>
        <taxon>Lachnospirales</taxon>
        <taxon>Lachnospiraceae</taxon>
        <taxon>Coprococcus</taxon>
    </lineage>
</organism>
<dbReference type="Pfam" id="PF12704">
    <property type="entry name" value="MacB_PCD"/>
    <property type="match status" value="1"/>
</dbReference>
<feature type="transmembrane region" description="Helical" evidence="7">
    <location>
        <begin position="349"/>
        <end position="372"/>
    </location>
</feature>
<comment type="caution">
    <text evidence="10">The sequence shown here is derived from an EMBL/GenBank/DDBJ whole genome shotgun (WGS) entry which is preliminary data.</text>
</comment>
<keyword evidence="2" id="KW-1003">Cell membrane</keyword>
<evidence type="ECO:0000313" key="10">
    <source>
        <dbReference type="EMBL" id="MEQ2364991.1"/>
    </source>
</evidence>
<comment type="subcellular location">
    <subcellularLocation>
        <location evidence="1">Cell membrane</location>
        <topology evidence="1">Multi-pass membrane protein</topology>
    </subcellularLocation>
</comment>
<gene>
    <name evidence="10" type="ORF">WMO25_07755</name>
</gene>
<feature type="domain" description="MacB-like periplasmic core" evidence="9">
    <location>
        <begin position="21"/>
        <end position="225"/>
    </location>
</feature>
<feature type="domain" description="ABC3 transporter permease C-terminal" evidence="8">
    <location>
        <begin position="261"/>
        <end position="384"/>
    </location>
</feature>
<protein>
    <submittedName>
        <fullName evidence="10">FtsX-like permease family protein</fullName>
    </submittedName>
</protein>
<evidence type="ECO:0000256" key="4">
    <source>
        <dbReference type="ARBA" id="ARBA00022989"/>
    </source>
</evidence>
<evidence type="ECO:0000256" key="3">
    <source>
        <dbReference type="ARBA" id="ARBA00022692"/>
    </source>
</evidence>
<evidence type="ECO:0000256" key="1">
    <source>
        <dbReference type="ARBA" id="ARBA00004651"/>
    </source>
</evidence>
<evidence type="ECO:0000256" key="5">
    <source>
        <dbReference type="ARBA" id="ARBA00023136"/>
    </source>
</evidence>
<comment type="similarity">
    <text evidence="6">Belongs to the ABC-4 integral membrane protein family.</text>
</comment>
<keyword evidence="5 7" id="KW-0472">Membrane</keyword>
<evidence type="ECO:0000256" key="7">
    <source>
        <dbReference type="SAM" id="Phobius"/>
    </source>
</evidence>
<reference evidence="10 11" key="1">
    <citation type="submission" date="2024-03" db="EMBL/GenBank/DDBJ databases">
        <title>Human intestinal bacterial collection.</title>
        <authorList>
            <person name="Pauvert C."/>
            <person name="Hitch T.C.A."/>
            <person name="Clavel T."/>
        </authorList>
    </citation>
    <scope>NUCLEOTIDE SEQUENCE [LARGE SCALE GENOMIC DNA]</scope>
    <source>
        <strain evidence="10 11">CLA-AA-H190</strain>
    </source>
</reference>
<dbReference type="Proteomes" id="UP001469749">
    <property type="component" value="Unassembled WGS sequence"/>
</dbReference>
<feature type="domain" description="ABC3 transporter permease C-terminal" evidence="8">
    <location>
        <begin position="652"/>
        <end position="767"/>
    </location>
</feature>
<evidence type="ECO:0000313" key="11">
    <source>
        <dbReference type="Proteomes" id="UP001469749"/>
    </source>
</evidence>
<dbReference type="PANTHER" id="PTHR30572:SF4">
    <property type="entry name" value="ABC TRANSPORTER PERMEASE YTRF"/>
    <property type="match status" value="1"/>
</dbReference>
<feature type="transmembrane region" description="Helical" evidence="7">
    <location>
        <begin position="310"/>
        <end position="329"/>
    </location>
</feature>
<evidence type="ECO:0000259" key="9">
    <source>
        <dbReference type="Pfam" id="PF12704"/>
    </source>
</evidence>
<feature type="transmembrane region" description="Helical" evidence="7">
    <location>
        <begin position="701"/>
        <end position="720"/>
    </location>
</feature>
<evidence type="ECO:0000259" key="8">
    <source>
        <dbReference type="Pfam" id="PF02687"/>
    </source>
</evidence>
<evidence type="ECO:0000256" key="6">
    <source>
        <dbReference type="ARBA" id="ARBA00038076"/>
    </source>
</evidence>
<dbReference type="InterPro" id="IPR003838">
    <property type="entry name" value="ABC3_permease_C"/>
</dbReference>
<keyword evidence="4 7" id="KW-1133">Transmembrane helix</keyword>
<feature type="transmembrane region" description="Helical" evidence="7">
    <location>
        <begin position="648"/>
        <end position="666"/>
    </location>
</feature>
<sequence length="777" mass="84500">MRSYLSLISISAKVRKKQSRMTVLCIVIAVFLVTIVFSMTDMLMRAELSHQVDKNGSWHLMFEDISDLTASDIASRLDVAAAGWSSAFNVNAEQDYEIGDVKAALYGTDAAYIEQLMEGLKEGKFPSTDHEVLLSTNARDYLDLKIGDTVVLHTPAGASEYTVSGFGGDDEAYYEGQFYLVGVYMTREAFQSVMEENGVNQISSSFYVQFQSASKADRARTEIKEQYQLSAGQIGENTAVMGMSGASSNESMMGIYGIAVVLFVLVLMAGVLMISGSMNSNISQRMNFFGMLRCIGASKKQIMRIVRLEALNWCKIGIPVGVILGTAINDVLCIVLKYGVGGEFAGMPVFAISKVGIISGIVVGLITVLLAAQSPARKASKVSPAAAVSGDLESNIKAGHAAGKIYTRIETSLGIHHAVSNKKNWFLMTGSFALSIVVFLCFSVGMDLAHALLPSLRAWQPDCTINGYANADNIDPSMKEKINGIPGVEQVFGDAYASDVPAVSSETSVDRVNIVSYDDYMIKMAWKSVVKGDISEIGADNGKVMTICNKNNPLHAGDTIEINGTEVEVACELSDGLFSDDCIIVCSEDTFEKLVGEQDYFLLGVKLSKDADQATIRQISALVGENQIFTDNRKSNQETNATYMMTRIVGYSFLMILAMITVFYIMNSISMSVSARIRQYGYMRAIGMDRNQLKKMISAEAFTYAVSGLIVGCAVGLPISRAMYVTLITRHFGNVWQMPVQLLAVIVVFVMDSAAAAVWKPAKRISEMAITETINEL</sequence>
<keyword evidence="11" id="KW-1185">Reference proteome</keyword>